<keyword evidence="3" id="KW-0479">Metal-binding</keyword>
<keyword evidence="5" id="KW-0408">Iron</keyword>
<dbReference type="EMBL" id="CP032418">
    <property type="protein sequence ID" value="AYC29856.1"/>
    <property type="molecule type" value="Genomic_DNA"/>
</dbReference>
<reference evidence="9" key="1">
    <citation type="submission" date="2018-09" db="EMBL/GenBank/DDBJ databases">
        <authorList>
            <person name="Zhu H."/>
        </authorList>
    </citation>
    <scope>NUCLEOTIDE SEQUENCE [LARGE SCALE GENOMIC DNA]</scope>
    <source>
        <strain evidence="9">K2R23-3</strain>
    </source>
</reference>
<keyword evidence="4" id="KW-0663">Pyridoxal phosphate</keyword>
<evidence type="ECO:0000313" key="9">
    <source>
        <dbReference type="Proteomes" id="UP000265725"/>
    </source>
</evidence>
<comment type="similarity">
    <text evidence="2">Belongs to the class-V pyridoxal-phosphate-dependent aminotransferase family. NifS/IscS subfamily.</text>
</comment>
<keyword evidence="9" id="KW-1185">Reference proteome</keyword>
<dbReference type="GO" id="GO:0031071">
    <property type="term" value="F:cysteine desulfurase activity"/>
    <property type="evidence" value="ECO:0007669"/>
    <property type="project" value="UniProtKB-ARBA"/>
</dbReference>
<dbReference type="InterPro" id="IPR015424">
    <property type="entry name" value="PyrdxlP-dep_Trfase"/>
</dbReference>
<dbReference type="InterPro" id="IPR015422">
    <property type="entry name" value="PyrdxlP-dep_Trfase_small"/>
</dbReference>
<dbReference type="InterPro" id="IPR015421">
    <property type="entry name" value="PyrdxlP-dep_Trfase_major"/>
</dbReference>
<evidence type="ECO:0000256" key="1">
    <source>
        <dbReference type="ARBA" id="ARBA00001933"/>
    </source>
</evidence>
<dbReference type="Pfam" id="PF00266">
    <property type="entry name" value="Aminotran_5"/>
    <property type="match status" value="1"/>
</dbReference>
<dbReference type="KEGG" id="paek:D3873_08085"/>
<gene>
    <name evidence="8" type="ORF">D3873_08085</name>
</gene>
<evidence type="ECO:0000256" key="3">
    <source>
        <dbReference type="ARBA" id="ARBA00022723"/>
    </source>
</evidence>
<dbReference type="PANTHER" id="PTHR11601">
    <property type="entry name" value="CYSTEINE DESULFURYLASE FAMILY MEMBER"/>
    <property type="match status" value="1"/>
</dbReference>
<dbReference type="InterPro" id="IPR016454">
    <property type="entry name" value="Cysteine_dSase"/>
</dbReference>
<proteinExistence type="inferred from homology"/>
<keyword evidence="6" id="KW-0411">Iron-sulfur</keyword>
<evidence type="ECO:0000256" key="4">
    <source>
        <dbReference type="ARBA" id="ARBA00022898"/>
    </source>
</evidence>
<feature type="domain" description="Aminotransferase class V" evidence="7">
    <location>
        <begin position="2"/>
        <end position="362"/>
    </location>
</feature>
<evidence type="ECO:0000256" key="5">
    <source>
        <dbReference type="ARBA" id="ARBA00023004"/>
    </source>
</evidence>
<comment type="cofactor">
    <cofactor evidence="1">
        <name>pyridoxal 5'-phosphate</name>
        <dbReference type="ChEBI" id="CHEBI:597326"/>
    </cofactor>
</comment>
<organism evidence="8 9">
    <name type="scientific">Paenisporosarcina cavernae</name>
    <dbReference type="NCBI Taxonomy" id="2320858"/>
    <lineage>
        <taxon>Bacteria</taxon>
        <taxon>Bacillati</taxon>
        <taxon>Bacillota</taxon>
        <taxon>Bacilli</taxon>
        <taxon>Bacillales</taxon>
        <taxon>Caryophanaceae</taxon>
        <taxon>Paenisporosarcina</taxon>
    </lineage>
</organism>
<dbReference type="SUPFAM" id="SSF53383">
    <property type="entry name" value="PLP-dependent transferases"/>
    <property type="match status" value="1"/>
</dbReference>
<sequence length="377" mass="41396">MIYADNSATTKPFPEVLQTFLQVNETYFANPASIHQLGVTANNLLDRARLEIAQTFHTEAENIVFTSGGTESNNLVVRGLVEAYQHRGKHIITSKIEHPSVLLLFQRLEQEGFEVDYLDVDNYGIVRLDSLQQVLRQDTILVSIMHVNNEIGTIQPIQEIGEIVHTSSRAVFHSDTVQSAGKLPIDLRHFGADIISISSHKMHGLKGSGAVIWKGNIHPSPQLLGGKQESGIRSGTVSVANAVTLAKSLKLSLKAYHQKESQLVEARKELSQILESFQDITIFGNEKTIPTILSFSKKGIIGEIVINAFQAKGIIISTSSACSSKKNTVSHVMKAIHCPVEYERGLVRISIGVETTKTEIDEIATQLQVILSSLNGE</sequence>
<evidence type="ECO:0000313" key="8">
    <source>
        <dbReference type="EMBL" id="AYC29856.1"/>
    </source>
</evidence>
<dbReference type="RefSeq" id="WP_119883594.1">
    <property type="nucleotide sequence ID" value="NZ_CP032418.1"/>
</dbReference>
<dbReference type="GO" id="GO:0051536">
    <property type="term" value="F:iron-sulfur cluster binding"/>
    <property type="evidence" value="ECO:0007669"/>
    <property type="project" value="UniProtKB-KW"/>
</dbReference>
<dbReference type="InterPro" id="IPR000192">
    <property type="entry name" value="Aminotrans_V_dom"/>
</dbReference>
<dbReference type="GO" id="GO:0046872">
    <property type="term" value="F:metal ion binding"/>
    <property type="evidence" value="ECO:0007669"/>
    <property type="project" value="UniProtKB-KW"/>
</dbReference>
<evidence type="ECO:0000256" key="6">
    <source>
        <dbReference type="ARBA" id="ARBA00023014"/>
    </source>
</evidence>
<dbReference type="PANTHER" id="PTHR11601:SF50">
    <property type="entry name" value="CYSTEINE DESULFURASE ISCS 2-RELATED"/>
    <property type="match status" value="1"/>
</dbReference>
<dbReference type="Proteomes" id="UP000265725">
    <property type="component" value="Chromosome"/>
</dbReference>
<evidence type="ECO:0000256" key="2">
    <source>
        <dbReference type="ARBA" id="ARBA00006490"/>
    </source>
</evidence>
<accession>A0A385YT45</accession>
<dbReference type="NCBIfam" id="NF002806">
    <property type="entry name" value="PRK02948.1"/>
    <property type="match status" value="1"/>
</dbReference>
<dbReference type="Gene3D" id="3.90.1150.10">
    <property type="entry name" value="Aspartate Aminotransferase, domain 1"/>
    <property type="match status" value="1"/>
</dbReference>
<dbReference type="AlphaFoldDB" id="A0A385YT45"/>
<dbReference type="FunFam" id="3.40.640.10:FF:000084">
    <property type="entry name" value="IscS-like cysteine desulfurase"/>
    <property type="match status" value="1"/>
</dbReference>
<dbReference type="Gene3D" id="1.10.260.50">
    <property type="match status" value="1"/>
</dbReference>
<dbReference type="Gene3D" id="3.40.640.10">
    <property type="entry name" value="Type I PLP-dependent aspartate aminotransferase-like (Major domain)"/>
    <property type="match status" value="1"/>
</dbReference>
<dbReference type="OrthoDB" id="9808002at2"/>
<protein>
    <submittedName>
        <fullName evidence="8">Cysteine desulfurase</fullName>
    </submittedName>
</protein>
<dbReference type="PIRSF" id="PIRSF005572">
    <property type="entry name" value="NifS"/>
    <property type="match status" value="1"/>
</dbReference>
<evidence type="ECO:0000259" key="7">
    <source>
        <dbReference type="Pfam" id="PF00266"/>
    </source>
</evidence>
<name>A0A385YT45_9BACL</name>